<sequence length="138" mass="14940">MDAGILYLDSAEQHGLETRLLQHDHLILAVPSPSSWAKSPPTSLEDLKNADFVGGFRSALPVYYGRMMAHFARLQFEPRVVQHGADNITILSIVAAGLGIAIFPAASSSHPTPGIRFLQLEELTACDKIGNCCRDADP</sequence>
<dbReference type="RefSeq" id="WP_114488286.1">
    <property type="nucleotide sequence ID" value="NZ_QPIJ01000063.1"/>
</dbReference>
<dbReference type="CDD" id="cd08414">
    <property type="entry name" value="PBP2_LTTR_aromatics_like"/>
    <property type="match status" value="1"/>
</dbReference>
<dbReference type="InterPro" id="IPR005119">
    <property type="entry name" value="LysR_subst-bd"/>
</dbReference>
<evidence type="ECO:0000259" key="5">
    <source>
        <dbReference type="Pfam" id="PF03466"/>
    </source>
</evidence>
<accession>A0A368TPF7</accession>
<protein>
    <recommendedName>
        <fullName evidence="5">LysR substrate-binding domain-containing protein</fullName>
    </recommendedName>
</protein>
<evidence type="ECO:0000313" key="7">
    <source>
        <dbReference type="Proteomes" id="UP000253204"/>
    </source>
</evidence>
<comment type="caution">
    <text evidence="6">The sequence shown here is derived from an EMBL/GenBank/DDBJ whole genome shotgun (WGS) entry which is preliminary data.</text>
</comment>
<keyword evidence="7" id="KW-1185">Reference proteome</keyword>
<comment type="similarity">
    <text evidence="1">Belongs to the LysR transcriptional regulatory family.</text>
</comment>
<dbReference type="Pfam" id="PF03466">
    <property type="entry name" value="LysR_substrate"/>
    <property type="match status" value="1"/>
</dbReference>
<dbReference type="AlphaFoldDB" id="A0A368TPF7"/>
<dbReference type="SUPFAM" id="SSF53850">
    <property type="entry name" value="Periplasmic binding protein-like II"/>
    <property type="match status" value="1"/>
</dbReference>
<proteinExistence type="inferred from homology"/>
<organism evidence="6 7">
    <name type="scientific">Vreelandella rituensis</name>
    <dbReference type="NCBI Taxonomy" id="2282306"/>
    <lineage>
        <taxon>Bacteria</taxon>
        <taxon>Pseudomonadati</taxon>
        <taxon>Pseudomonadota</taxon>
        <taxon>Gammaproteobacteria</taxon>
        <taxon>Oceanospirillales</taxon>
        <taxon>Halomonadaceae</taxon>
        <taxon>Vreelandella</taxon>
    </lineage>
</organism>
<keyword evidence="2" id="KW-0805">Transcription regulation</keyword>
<name>A0A368TPF7_9GAMM</name>
<dbReference type="EMBL" id="QPIJ01000063">
    <property type="protein sequence ID" value="RCV86585.1"/>
    <property type="molecule type" value="Genomic_DNA"/>
</dbReference>
<evidence type="ECO:0000256" key="1">
    <source>
        <dbReference type="ARBA" id="ARBA00009437"/>
    </source>
</evidence>
<dbReference type="Proteomes" id="UP000253204">
    <property type="component" value="Unassembled WGS sequence"/>
</dbReference>
<dbReference type="Gene3D" id="3.40.190.10">
    <property type="entry name" value="Periplasmic binding protein-like II"/>
    <property type="match status" value="2"/>
</dbReference>
<dbReference type="OrthoDB" id="646694at2"/>
<gene>
    <name evidence="6" type="ORF">DU506_18155</name>
</gene>
<dbReference type="GO" id="GO:0003700">
    <property type="term" value="F:DNA-binding transcription factor activity"/>
    <property type="evidence" value="ECO:0007669"/>
    <property type="project" value="TreeGrafter"/>
</dbReference>
<keyword evidence="3" id="KW-0238">DNA-binding</keyword>
<dbReference type="PANTHER" id="PTHR30346">
    <property type="entry name" value="TRANSCRIPTIONAL DUAL REGULATOR HCAR-RELATED"/>
    <property type="match status" value="1"/>
</dbReference>
<evidence type="ECO:0000256" key="4">
    <source>
        <dbReference type="ARBA" id="ARBA00023163"/>
    </source>
</evidence>
<evidence type="ECO:0000256" key="2">
    <source>
        <dbReference type="ARBA" id="ARBA00023015"/>
    </source>
</evidence>
<evidence type="ECO:0000313" key="6">
    <source>
        <dbReference type="EMBL" id="RCV86585.1"/>
    </source>
</evidence>
<keyword evidence="4" id="KW-0804">Transcription</keyword>
<evidence type="ECO:0000256" key="3">
    <source>
        <dbReference type="ARBA" id="ARBA00023125"/>
    </source>
</evidence>
<dbReference type="PANTHER" id="PTHR30346:SF0">
    <property type="entry name" value="HCA OPERON TRANSCRIPTIONAL ACTIVATOR HCAR"/>
    <property type="match status" value="1"/>
</dbReference>
<dbReference type="GO" id="GO:0032993">
    <property type="term" value="C:protein-DNA complex"/>
    <property type="evidence" value="ECO:0007669"/>
    <property type="project" value="TreeGrafter"/>
</dbReference>
<dbReference type="GO" id="GO:0003677">
    <property type="term" value="F:DNA binding"/>
    <property type="evidence" value="ECO:0007669"/>
    <property type="project" value="UniProtKB-KW"/>
</dbReference>
<reference evidence="6 7" key="1">
    <citation type="submission" date="2018-07" db="EMBL/GenBank/DDBJ databases">
        <title>Halomonas rutogse sp. nov., isolated from Lake TangqianCo on Tibetan Plateau.</title>
        <authorList>
            <person name="Lu H."/>
            <person name="Xing P."/>
            <person name="Wu Q."/>
        </authorList>
    </citation>
    <scope>NUCLEOTIDE SEQUENCE [LARGE SCALE GENOMIC DNA]</scope>
    <source>
        <strain evidence="6 7">TQ8S</strain>
    </source>
</reference>
<feature type="domain" description="LysR substrate-binding" evidence="5">
    <location>
        <begin position="2"/>
        <end position="125"/>
    </location>
</feature>